<dbReference type="KEGG" id="als:DJ013_02655"/>
<dbReference type="PANTHER" id="PTHR48098:SF1">
    <property type="entry name" value="DIACYLGLYCEROL ACYLTRANSFERASE_MYCOLYLTRANSFERASE AG85A"/>
    <property type="match status" value="1"/>
</dbReference>
<dbReference type="EMBL" id="CP029480">
    <property type="protein sequence ID" value="AWV97131.1"/>
    <property type="molecule type" value="Genomic_DNA"/>
</dbReference>
<organism evidence="3 4">
    <name type="scientific">Arcticibacterium luteifluviistationis</name>
    <dbReference type="NCBI Taxonomy" id="1784714"/>
    <lineage>
        <taxon>Bacteria</taxon>
        <taxon>Pseudomonadati</taxon>
        <taxon>Bacteroidota</taxon>
        <taxon>Cytophagia</taxon>
        <taxon>Cytophagales</taxon>
        <taxon>Leadbetterellaceae</taxon>
        <taxon>Arcticibacterium</taxon>
    </lineage>
</organism>
<name>A0A2Z4G7H9_9BACT</name>
<dbReference type="Proteomes" id="UP000249873">
    <property type="component" value="Chromosome"/>
</dbReference>
<proteinExistence type="predicted"/>
<dbReference type="PANTHER" id="PTHR48098">
    <property type="entry name" value="ENTEROCHELIN ESTERASE-RELATED"/>
    <property type="match status" value="1"/>
</dbReference>
<keyword evidence="4" id="KW-1185">Reference proteome</keyword>
<dbReference type="Gene3D" id="2.60.40.10">
    <property type="entry name" value="Immunoglobulins"/>
    <property type="match status" value="1"/>
</dbReference>
<dbReference type="InterPro" id="IPR014756">
    <property type="entry name" value="Ig_E-set"/>
</dbReference>
<evidence type="ECO:0000256" key="1">
    <source>
        <dbReference type="SAM" id="SignalP"/>
    </source>
</evidence>
<keyword evidence="3" id="KW-0624">Polysaccharide degradation</keyword>
<dbReference type="Gene3D" id="3.40.50.1820">
    <property type="entry name" value="alpha/beta hydrolase"/>
    <property type="match status" value="1"/>
</dbReference>
<keyword evidence="1" id="KW-0732">Signal</keyword>
<dbReference type="Pfam" id="PF02922">
    <property type="entry name" value="CBM_48"/>
    <property type="match status" value="1"/>
</dbReference>
<dbReference type="RefSeq" id="WP_111370233.1">
    <property type="nucleotide sequence ID" value="NZ_CP029480.1"/>
</dbReference>
<reference evidence="3 4" key="1">
    <citation type="submission" date="2018-05" db="EMBL/GenBank/DDBJ databases">
        <title>Complete genome sequence of Arcticibacterium luteifluviistationis SM1504T, a cytophagaceae bacterium isolated from Arctic surface seawater.</title>
        <authorList>
            <person name="Li Y."/>
            <person name="Qin Q.-L."/>
        </authorList>
    </citation>
    <scope>NUCLEOTIDE SEQUENCE [LARGE SCALE GENOMIC DNA]</scope>
    <source>
        <strain evidence="3 4">SM1504</strain>
    </source>
</reference>
<feature type="chain" id="PRO_5016381462" evidence="1">
    <location>
        <begin position="19"/>
        <end position="370"/>
    </location>
</feature>
<keyword evidence="3" id="KW-0378">Hydrolase</keyword>
<dbReference type="Pfam" id="PF00756">
    <property type="entry name" value="Esterase"/>
    <property type="match status" value="1"/>
</dbReference>
<dbReference type="SUPFAM" id="SSF53474">
    <property type="entry name" value="alpha/beta-Hydrolases"/>
    <property type="match status" value="1"/>
</dbReference>
<feature type="domain" description="Glycoside hydrolase family 13 N-terminal" evidence="2">
    <location>
        <begin position="32"/>
        <end position="89"/>
    </location>
</feature>
<dbReference type="InterPro" id="IPR029058">
    <property type="entry name" value="AB_hydrolase_fold"/>
</dbReference>
<gene>
    <name evidence="3" type="ORF">DJ013_02655</name>
</gene>
<evidence type="ECO:0000259" key="2">
    <source>
        <dbReference type="Pfam" id="PF02922"/>
    </source>
</evidence>
<dbReference type="AlphaFoldDB" id="A0A2Z4G7H9"/>
<evidence type="ECO:0000313" key="4">
    <source>
        <dbReference type="Proteomes" id="UP000249873"/>
    </source>
</evidence>
<dbReference type="GO" id="GO:0016747">
    <property type="term" value="F:acyltransferase activity, transferring groups other than amino-acyl groups"/>
    <property type="evidence" value="ECO:0007669"/>
    <property type="project" value="TreeGrafter"/>
</dbReference>
<dbReference type="OrthoDB" id="9803578at2"/>
<feature type="signal peptide" evidence="1">
    <location>
        <begin position="1"/>
        <end position="18"/>
    </location>
</feature>
<keyword evidence="3" id="KW-0119">Carbohydrate metabolism</keyword>
<dbReference type="GO" id="GO:0004553">
    <property type="term" value="F:hydrolase activity, hydrolyzing O-glycosyl compounds"/>
    <property type="evidence" value="ECO:0007669"/>
    <property type="project" value="InterPro"/>
</dbReference>
<evidence type="ECO:0000313" key="3">
    <source>
        <dbReference type="EMBL" id="AWV97131.1"/>
    </source>
</evidence>
<dbReference type="InterPro" id="IPR013783">
    <property type="entry name" value="Ig-like_fold"/>
</dbReference>
<keyword evidence="3" id="KW-0326">Glycosidase</keyword>
<keyword evidence="3" id="KW-0858">Xylan degradation</keyword>
<accession>A0A2Z4G7H9</accession>
<protein>
    <submittedName>
        <fullName evidence="3">Endo-1,4-beta-xylanase Z</fullName>
    </submittedName>
</protein>
<sequence>MKKIVFSLFSLSSFCAFAQDAKPDVISPEVLSDKQVVFRIYAPKAESVKLSSDDKWDKIDFKKDSRGVWEGVWDNVQPGAYRYRFVVDGVNVYDPAAPTARETTALLTMTSGDDFFAMKDDVAHGAISQRHYYSKTVKQTRRLHVWTPPGAELSKEALPVFYLIHGGGDKDNAWSTIGCAANILDNLFAEGKIVPMIVVMPNGSVESETETMLEKVPIFKDDLINDIIPFIESNYNVYKDAEHRAIMGLSFGGLETLEAVTAHPEAFDYVGVLSSGWWISDTWFKKRGTRDDISLRIKRLKETASTFNESVKILYFTQGGPEDLAYENGMETLKLFDAAGIKYKYSESPGGHTWMVWRKNLWDLAPLLFK</sequence>
<dbReference type="InterPro" id="IPR004193">
    <property type="entry name" value="Glyco_hydro_13_N"/>
</dbReference>
<dbReference type="SUPFAM" id="SSF81296">
    <property type="entry name" value="E set domains"/>
    <property type="match status" value="1"/>
</dbReference>
<dbReference type="InterPro" id="IPR000801">
    <property type="entry name" value="Esterase-like"/>
</dbReference>
<dbReference type="InterPro" id="IPR050583">
    <property type="entry name" value="Mycobacterial_A85_antigen"/>
</dbReference>
<dbReference type="GO" id="GO:0045493">
    <property type="term" value="P:xylan catabolic process"/>
    <property type="evidence" value="ECO:0007669"/>
    <property type="project" value="UniProtKB-KW"/>
</dbReference>